<dbReference type="GO" id="GO:0005524">
    <property type="term" value="F:ATP binding"/>
    <property type="evidence" value="ECO:0007669"/>
    <property type="project" value="UniProtKB-KW"/>
</dbReference>
<protein>
    <submittedName>
        <fullName evidence="7">L-amino acid ABC transporter ATP-binding protein</fullName>
    </submittedName>
</protein>
<dbReference type="Pfam" id="PF00005">
    <property type="entry name" value="ABC_tran"/>
    <property type="match status" value="1"/>
</dbReference>
<dbReference type="RefSeq" id="WP_066417606.1">
    <property type="nucleotide sequence ID" value="NZ_FKBS01000025.1"/>
</dbReference>
<comment type="similarity">
    <text evidence="1">Belongs to the ABC transporter superfamily.</text>
</comment>
<dbReference type="OrthoDB" id="9802264at2"/>
<dbReference type="GO" id="GO:0016887">
    <property type="term" value="F:ATP hydrolysis activity"/>
    <property type="evidence" value="ECO:0007669"/>
    <property type="project" value="InterPro"/>
</dbReference>
<evidence type="ECO:0000256" key="5">
    <source>
        <dbReference type="ARBA" id="ARBA00022840"/>
    </source>
</evidence>
<dbReference type="InterPro" id="IPR003439">
    <property type="entry name" value="ABC_transporter-like_ATP-bd"/>
</dbReference>
<feature type="domain" description="ABC transporter" evidence="6">
    <location>
        <begin position="6"/>
        <end position="241"/>
    </location>
</feature>
<dbReference type="PIRSF" id="PIRSF039085">
    <property type="entry name" value="ABC_ATPase_HisP"/>
    <property type="match status" value="1"/>
</dbReference>
<dbReference type="InterPro" id="IPR027417">
    <property type="entry name" value="P-loop_NTPase"/>
</dbReference>
<dbReference type="Gene3D" id="3.40.50.300">
    <property type="entry name" value="P-loop containing nucleotide triphosphate hydrolases"/>
    <property type="match status" value="1"/>
</dbReference>
<dbReference type="PANTHER" id="PTHR43166">
    <property type="entry name" value="AMINO ACID IMPORT ATP-BINDING PROTEIN"/>
    <property type="match status" value="1"/>
</dbReference>
<keyword evidence="4" id="KW-0547">Nucleotide-binding</keyword>
<gene>
    <name evidence="7" type="primary">aapP</name>
    <name evidence="7" type="ORF">SAMEA1982600_03975</name>
</gene>
<dbReference type="GO" id="GO:0015424">
    <property type="term" value="F:ABC-type amino acid transporter activity"/>
    <property type="evidence" value="ECO:0007669"/>
    <property type="project" value="InterPro"/>
</dbReference>
<keyword evidence="2" id="KW-0813">Transport</keyword>
<dbReference type="AlphaFoldDB" id="A0A157QS71"/>
<dbReference type="EMBL" id="FKBS01000025">
    <property type="protein sequence ID" value="SAI48745.1"/>
    <property type="molecule type" value="Genomic_DNA"/>
</dbReference>
<evidence type="ECO:0000256" key="2">
    <source>
        <dbReference type="ARBA" id="ARBA00022448"/>
    </source>
</evidence>
<dbReference type="SMART" id="SM00382">
    <property type="entry name" value="AAA"/>
    <property type="match status" value="1"/>
</dbReference>
<dbReference type="FunFam" id="3.40.50.300:FF:000020">
    <property type="entry name" value="Amino acid ABC transporter ATP-binding component"/>
    <property type="match status" value="1"/>
</dbReference>
<evidence type="ECO:0000313" key="8">
    <source>
        <dbReference type="Proteomes" id="UP000077037"/>
    </source>
</evidence>
<dbReference type="InterPro" id="IPR030679">
    <property type="entry name" value="ABC_ATPase_HisP-typ"/>
</dbReference>
<keyword evidence="3" id="KW-1003">Cell membrane</keyword>
<name>A0A157QS71_9BORD</name>
<proteinExistence type="inferred from homology"/>
<dbReference type="InterPro" id="IPR050086">
    <property type="entry name" value="MetN_ABC_transporter-like"/>
</dbReference>
<keyword evidence="3" id="KW-0472">Membrane</keyword>
<evidence type="ECO:0000256" key="3">
    <source>
        <dbReference type="ARBA" id="ARBA00022475"/>
    </source>
</evidence>
<sequence length="246" mass="27816">MPDAIIRLQDVNKWYGQFHVLRNINLDVAPGERIVVCGPSGSGKSTMIRCINRLEEHQAGKIIVDGTELTNDLKQIETIRRDVGMVFQHFNLFPHLTVLENLTLGPTWVLKQPRAEAEATAMKYLERVRIPDQAKKFPGQLSGGQQQRVAIARSLCMAPKIMLFDEPTSALDPEMVKEVLDVMVTLAEESGMTMLCVTHEMGFARKVADRVIFMDRGEIIEQNSPDAFFDNPQNERTKLFLSQILH</sequence>
<evidence type="ECO:0000256" key="1">
    <source>
        <dbReference type="ARBA" id="ARBA00005417"/>
    </source>
</evidence>
<accession>A0A157QS71</accession>
<dbReference type="PROSITE" id="PS00211">
    <property type="entry name" value="ABC_TRANSPORTER_1"/>
    <property type="match status" value="1"/>
</dbReference>
<organism evidence="7 8">
    <name type="scientific">Bordetella ansorpii</name>
    <dbReference type="NCBI Taxonomy" id="288768"/>
    <lineage>
        <taxon>Bacteria</taxon>
        <taxon>Pseudomonadati</taxon>
        <taxon>Pseudomonadota</taxon>
        <taxon>Betaproteobacteria</taxon>
        <taxon>Burkholderiales</taxon>
        <taxon>Alcaligenaceae</taxon>
        <taxon>Bordetella</taxon>
    </lineage>
</organism>
<dbReference type="Proteomes" id="UP000077037">
    <property type="component" value="Unassembled WGS sequence"/>
</dbReference>
<reference evidence="7 8" key="1">
    <citation type="submission" date="2016-03" db="EMBL/GenBank/DDBJ databases">
        <authorList>
            <consortium name="Pathogen Informatics"/>
        </authorList>
    </citation>
    <scope>NUCLEOTIDE SEQUENCE [LARGE SCALE GENOMIC DNA]</scope>
    <source>
        <strain evidence="7 8">NCTC13364</strain>
    </source>
</reference>
<dbReference type="CDD" id="cd03262">
    <property type="entry name" value="ABC_HisP_GlnQ"/>
    <property type="match status" value="1"/>
</dbReference>
<dbReference type="SUPFAM" id="SSF52540">
    <property type="entry name" value="P-loop containing nucleoside triphosphate hydrolases"/>
    <property type="match status" value="1"/>
</dbReference>
<keyword evidence="5 7" id="KW-0067">ATP-binding</keyword>
<dbReference type="PROSITE" id="PS50893">
    <property type="entry name" value="ABC_TRANSPORTER_2"/>
    <property type="match status" value="1"/>
</dbReference>
<evidence type="ECO:0000313" key="7">
    <source>
        <dbReference type="EMBL" id="SAI48745.1"/>
    </source>
</evidence>
<evidence type="ECO:0000256" key="4">
    <source>
        <dbReference type="ARBA" id="ARBA00022741"/>
    </source>
</evidence>
<evidence type="ECO:0000259" key="6">
    <source>
        <dbReference type="PROSITE" id="PS50893"/>
    </source>
</evidence>
<dbReference type="PANTHER" id="PTHR43166:SF4">
    <property type="entry name" value="PHOSPHONATES IMPORT ATP-BINDING PROTEIN PHNC"/>
    <property type="match status" value="1"/>
</dbReference>
<dbReference type="InterPro" id="IPR003593">
    <property type="entry name" value="AAA+_ATPase"/>
</dbReference>
<dbReference type="InterPro" id="IPR017871">
    <property type="entry name" value="ABC_transporter-like_CS"/>
</dbReference>